<dbReference type="InterPro" id="IPR003767">
    <property type="entry name" value="Malate/L-lactate_DH-like"/>
</dbReference>
<dbReference type="Pfam" id="PF02615">
    <property type="entry name" value="Ldh_2"/>
    <property type="match status" value="1"/>
</dbReference>
<proteinExistence type="inferred from homology"/>
<dbReference type="RefSeq" id="WP_100257336.1">
    <property type="nucleotide sequence ID" value="NZ_CP011797.1"/>
</dbReference>
<dbReference type="Proteomes" id="UP000229757">
    <property type="component" value="Chromosome"/>
</dbReference>
<dbReference type="EMBL" id="CP011797">
    <property type="protein sequence ID" value="ATX77053.1"/>
    <property type="molecule type" value="Genomic_DNA"/>
</dbReference>
<evidence type="ECO:0000256" key="1">
    <source>
        <dbReference type="ARBA" id="ARBA00006056"/>
    </source>
</evidence>
<dbReference type="Gene3D" id="1.10.1530.10">
    <property type="match status" value="1"/>
</dbReference>
<dbReference type="Gene3D" id="3.30.1370.60">
    <property type="entry name" value="Hypothetical oxidoreductase yiak, domain 2"/>
    <property type="match status" value="1"/>
</dbReference>
<sequence length="358" mass="38316">MNDILVAAEPLRHFVETALINEGVDVERAKQASATLSYADLAGLDTHGVLNLMSLYVKGLSEGVISRTAEIEVLRDQGAVVTLDAHQMLGLNAGHYAMQMAMDKAKQYGVGIACVRNSTHFGAAGYYAQMALAEDMIGMAMTNLGSDPVAHAMGSRQPILGTNPISFAAPVANMPNFLLDMSTTVCASGKIKQANARNADVSGDWLCNDKGEPVSNPEAYFNGTAYLPGLGGWKKSSGGHKGFGLNLMVEILSGVLAGADVPMVGQKGKTNEVGHFFLVMNIPSFMPASEFKQTMAQMLDGYLSVPTFDGFDTLQYAGQPDNDNRAERAERGIPIPVTIFKELNEYAASHQMMPLEEL</sequence>
<reference evidence="3 4" key="1">
    <citation type="journal article" date="2017" name="Environ. Microbiol.">
        <title>Genomic and physiological analyses of 'Reinekea forsetii' reveal a versatile opportunistic lifestyle during spring algae blooms.</title>
        <authorList>
            <person name="Avci B."/>
            <person name="Hahnke R.L."/>
            <person name="Chafee M."/>
            <person name="Fischer T."/>
            <person name="Gruber-Vodicka H."/>
            <person name="Tegetmeyer H.E."/>
            <person name="Harder J."/>
            <person name="Fuchs B.M."/>
            <person name="Amann R.I."/>
            <person name="Teeling H."/>
        </authorList>
    </citation>
    <scope>NUCLEOTIDE SEQUENCE [LARGE SCALE GENOMIC DNA]</scope>
    <source>
        <strain evidence="3 4">Hel1_31_D35</strain>
    </source>
</reference>
<dbReference type="InterPro" id="IPR043143">
    <property type="entry name" value="Mal/L-sulf/L-lact_DH-like_NADP"/>
</dbReference>
<keyword evidence="4" id="KW-1185">Reference proteome</keyword>
<dbReference type="InterPro" id="IPR036111">
    <property type="entry name" value="Mal/L-sulfo/L-lacto_DH-like_sf"/>
</dbReference>
<dbReference type="SUPFAM" id="SSF89733">
    <property type="entry name" value="L-sulfolactate dehydrogenase-like"/>
    <property type="match status" value="1"/>
</dbReference>
<comment type="similarity">
    <text evidence="1">Belongs to the LDH2/MDH2 oxidoreductase family.</text>
</comment>
<dbReference type="OrthoDB" id="9769447at2"/>
<organism evidence="3 4">
    <name type="scientific">Reinekea forsetii</name>
    <dbReference type="NCBI Taxonomy" id="1336806"/>
    <lineage>
        <taxon>Bacteria</taxon>
        <taxon>Pseudomonadati</taxon>
        <taxon>Pseudomonadota</taxon>
        <taxon>Gammaproteobacteria</taxon>
        <taxon>Oceanospirillales</taxon>
        <taxon>Saccharospirillaceae</taxon>
        <taxon>Reinekea</taxon>
    </lineage>
</organism>
<keyword evidence="2 3" id="KW-0560">Oxidoreductase</keyword>
<dbReference type="EC" id="1.1.1.272" evidence="3"/>
<gene>
    <name evidence="3" type="ORF">REIFOR_01916</name>
</gene>
<evidence type="ECO:0000313" key="3">
    <source>
        <dbReference type="EMBL" id="ATX77053.1"/>
    </source>
</evidence>
<name>A0A2K8KQN6_9GAMM</name>
<dbReference type="AlphaFoldDB" id="A0A2K8KQN6"/>
<evidence type="ECO:0000256" key="2">
    <source>
        <dbReference type="ARBA" id="ARBA00023002"/>
    </source>
</evidence>
<dbReference type="PANTHER" id="PTHR11091">
    <property type="entry name" value="OXIDOREDUCTASE-RELATED"/>
    <property type="match status" value="1"/>
</dbReference>
<evidence type="ECO:0000313" key="4">
    <source>
        <dbReference type="Proteomes" id="UP000229757"/>
    </source>
</evidence>
<dbReference type="GO" id="GO:0050578">
    <property type="term" value="F:(2R)-2-hydroxyacid dehydrogenase (NADP+) activity"/>
    <property type="evidence" value="ECO:0007669"/>
    <property type="project" value="UniProtKB-EC"/>
</dbReference>
<protein>
    <submittedName>
        <fullName evidence="3">(R)-2-hydroxyacid dehydrogenase, similar to L-sulfolactate dehydrogenase</fullName>
        <ecNumber evidence="3">1.1.1.272</ecNumber>
    </submittedName>
</protein>
<dbReference type="InterPro" id="IPR043144">
    <property type="entry name" value="Mal/L-sulf/L-lact_DH-like_ah"/>
</dbReference>
<dbReference type="PANTHER" id="PTHR11091:SF0">
    <property type="entry name" value="MALATE DEHYDROGENASE"/>
    <property type="match status" value="1"/>
</dbReference>
<dbReference type="KEGG" id="rfo:REIFOR_01916"/>
<accession>A0A2K8KQN6</accession>